<accession>A0A812KNL0</accession>
<dbReference type="EMBL" id="CAJNJA010008138">
    <property type="protein sequence ID" value="CAE7233203.1"/>
    <property type="molecule type" value="Genomic_DNA"/>
</dbReference>
<dbReference type="Proteomes" id="UP000601435">
    <property type="component" value="Unassembled WGS sequence"/>
</dbReference>
<dbReference type="InterPro" id="IPR012340">
    <property type="entry name" value="NA-bd_OB-fold"/>
</dbReference>
<dbReference type="SMART" id="SM00357">
    <property type="entry name" value="CSP"/>
    <property type="match status" value="1"/>
</dbReference>
<keyword evidence="3" id="KW-0732">Signal</keyword>
<organism evidence="5 6">
    <name type="scientific">Symbiodinium necroappetens</name>
    <dbReference type="NCBI Taxonomy" id="1628268"/>
    <lineage>
        <taxon>Eukaryota</taxon>
        <taxon>Sar</taxon>
        <taxon>Alveolata</taxon>
        <taxon>Dinophyceae</taxon>
        <taxon>Suessiales</taxon>
        <taxon>Symbiodiniaceae</taxon>
        <taxon>Symbiodinium</taxon>
    </lineage>
</organism>
<feature type="transmembrane region" description="Helical" evidence="2">
    <location>
        <begin position="603"/>
        <end position="620"/>
    </location>
</feature>
<feature type="compositionally biased region" description="Gly residues" evidence="1">
    <location>
        <begin position="1033"/>
        <end position="1049"/>
    </location>
</feature>
<keyword evidence="6" id="KW-1185">Reference proteome</keyword>
<feature type="domain" description="CSD" evidence="4">
    <location>
        <begin position="939"/>
        <end position="1004"/>
    </location>
</feature>
<feature type="transmembrane region" description="Helical" evidence="2">
    <location>
        <begin position="845"/>
        <end position="867"/>
    </location>
</feature>
<evidence type="ECO:0000256" key="3">
    <source>
        <dbReference type="SAM" id="SignalP"/>
    </source>
</evidence>
<feature type="transmembrane region" description="Helical" evidence="2">
    <location>
        <begin position="484"/>
        <end position="508"/>
    </location>
</feature>
<evidence type="ECO:0000256" key="1">
    <source>
        <dbReference type="SAM" id="MobiDB-lite"/>
    </source>
</evidence>
<feature type="region of interest" description="Disordered" evidence="1">
    <location>
        <begin position="1013"/>
        <end position="1092"/>
    </location>
</feature>
<dbReference type="InterPro" id="IPR011129">
    <property type="entry name" value="CSD"/>
</dbReference>
<gene>
    <name evidence="5" type="ORF">SNEC2469_LOCUS3735</name>
</gene>
<comment type="caution">
    <text evidence="5">The sequence shown here is derived from an EMBL/GenBank/DDBJ whole genome shotgun (WGS) entry which is preliminary data.</text>
</comment>
<keyword evidence="2" id="KW-0472">Membrane</keyword>
<evidence type="ECO:0000313" key="5">
    <source>
        <dbReference type="EMBL" id="CAE7233203.1"/>
    </source>
</evidence>
<evidence type="ECO:0000256" key="2">
    <source>
        <dbReference type="SAM" id="Phobius"/>
    </source>
</evidence>
<feature type="chain" id="PRO_5032652592" description="CSD domain-containing protein" evidence="3">
    <location>
        <begin position="25"/>
        <end position="1121"/>
    </location>
</feature>
<feature type="transmembrane region" description="Helical" evidence="2">
    <location>
        <begin position="514"/>
        <end position="534"/>
    </location>
</feature>
<evidence type="ECO:0000259" key="4">
    <source>
        <dbReference type="PROSITE" id="PS51857"/>
    </source>
</evidence>
<feature type="signal peptide" evidence="3">
    <location>
        <begin position="1"/>
        <end position="24"/>
    </location>
</feature>
<proteinExistence type="predicted"/>
<protein>
    <recommendedName>
        <fullName evidence="4">CSD domain-containing protein</fullName>
    </recommendedName>
</protein>
<name>A0A812KNL0_9DINO</name>
<dbReference type="InterPro" id="IPR002059">
    <property type="entry name" value="CSP_DNA-bd"/>
</dbReference>
<dbReference type="Gene3D" id="2.40.50.140">
    <property type="entry name" value="Nucleic acid-binding proteins"/>
    <property type="match status" value="1"/>
</dbReference>
<sequence length="1121" mass="124005">MAIFGWSWISHACVFFEAFGLTWGKHGVWCFDENQTVGFIFRRELIRAAAVRTVSVASFQCQAATIALAGCLRGFEEGSDRPGPGLWRAVRGMLDFRQAAATDVPGPNFKKWHRAGRQVRDYRFWEAAKDIDRNILDSLEQKGTKRDAPTGEDAIAAAVYAEELGEAPRKKRRKNKGASMKLESLQGLQYCDCYAGPVEEEEAPDLLQQMAQKDRELMALKEEVQPEDTPMEGADGPGTEAPQPEAAEAEIKEGEAISAVCDVVPQAGRERERERESECTRNIFKSLPSARFGRSVWAPGPCRVGPCSDGAGSSKLGGVCCAPELRQSVPMALQKGASSPVHEGHAISNLTMESTLAQTPLPGECRDKSEVDEDCDHEAGLKSHEPEPADRLECQRHEPANGFSSLRKFSCRCNPFRSLARSVQFGKSAPSINHLSFFSIAPNSVAEVMPLHGKVADVISFQLKRYFQDRCAGGKSALHRFGEVAAILFSLLFLLPVFSWTVCALVPLESPQSGFWSNWIFNLLVHPVLNYVIARGQIEVMARAFCHDARIGIRWIVRLTPLANVSVCILVHLIASLADVYPIPVSPVTVCVRSFVKFNFANWASWLSQFLILAVWTLRFPAMSEHFQALSTIGISLVIAVFGWITQKCGDRIGLPKFLLAELKLCMFFIGLFCSASVMESVKSIRVVFVIAILDAGKALALTAKLLWELVQALEEEDGLYGLPEEDPAATHCRQKLCTELQKHWLKLQHKLGVARRVGQRLRGVLGRIETGRAEEMHTCDICPADARLLKILTDCWASLALVELCELLVPMLYMIIACLLRYVEGNRIYFLQFRHSSFAEFEDGIVGNSIAVAVEVVVFLGQQIWLLRMFGINLFELTGALIRLDFSFYFFAMALDEQSAVSVICSVLESRPELAPSVVSFSVPDLTYPPIKALVERRSDGFIKSFNTEKGFGFIACEELYNVFGNDVFLVGQQMGSFNVGDEVSFAVALNKDNKPQAYDLRWQHHRNVASGKGGVKGAWHAPQQNQQQQQWGGGKSKGSGGGAGSWGKGSWQPKAVTSPAQEAPTYQAWKPAEPQQQPSWKKRKSDEAFEPPSEAVIGNYSGFIKSFNPSNGYGFIVCQ</sequence>
<dbReference type="SUPFAM" id="SSF50249">
    <property type="entry name" value="Nucleic acid-binding proteins"/>
    <property type="match status" value="1"/>
</dbReference>
<feature type="transmembrane region" description="Helical" evidence="2">
    <location>
        <begin position="555"/>
        <end position="578"/>
    </location>
</feature>
<keyword evidence="2" id="KW-0812">Transmembrane</keyword>
<dbReference type="OrthoDB" id="430811at2759"/>
<feature type="transmembrane region" description="Helical" evidence="2">
    <location>
        <begin position="797"/>
        <end position="824"/>
    </location>
</feature>
<feature type="transmembrane region" description="Helical" evidence="2">
    <location>
        <begin position="658"/>
        <end position="678"/>
    </location>
</feature>
<feature type="transmembrane region" description="Helical" evidence="2">
    <location>
        <begin position="627"/>
        <end position="646"/>
    </location>
</feature>
<reference evidence="5" key="1">
    <citation type="submission" date="2021-02" db="EMBL/GenBank/DDBJ databases">
        <authorList>
            <person name="Dougan E. K."/>
            <person name="Rhodes N."/>
            <person name="Thang M."/>
            <person name="Chan C."/>
        </authorList>
    </citation>
    <scope>NUCLEOTIDE SEQUENCE</scope>
</reference>
<dbReference type="PROSITE" id="PS51857">
    <property type="entry name" value="CSD_2"/>
    <property type="match status" value="1"/>
</dbReference>
<evidence type="ECO:0000313" key="6">
    <source>
        <dbReference type="Proteomes" id="UP000601435"/>
    </source>
</evidence>
<dbReference type="Pfam" id="PF00313">
    <property type="entry name" value="CSD"/>
    <property type="match status" value="1"/>
</dbReference>
<dbReference type="GO" id="GO:0003676">
    <property type="term" value="F:nucleic acid binding"/>
    <property type="evidence" value="ECO:0007669"/>
    <property type="project" value="InterPro"/>
</dbReference>
<dbReference type="AlphaFoldDB" id="A0A812KNL0"/>
<keyword evidence="2" id="KW-1133">Transmembrane helix</keyword>
<feature type="non-terminal residue" evidence="5">
    <location>
        <position position="1121"/>
    </location>
</feature>
<feature type="region of interest" description="Disordered" evidence="1">
    <location>
        <begin position="223"/>
        <end position="242"/>
    </location>
</feature>
<dbReference type="CDD" id="cd04458">
    <property type="entry name" value="CSP_CDS"/>
    <property type="match status" value="1"/>
</dbReference>